<dbReference type="SUPFAM" id="SSF51395">
    <property type="entry name" value="FMN-linked oxidoreductases"/>
    <property type="match status" value="1"/>
</dbReference>
<feature type="domain" description="NADH:flavin oxidoreductase/NADH oxidase N-terminal" evidence="4">
    <location>
        <begin position="9"/>
        <end position="341"/>
    </location>
</feature>
<keyword evidence="3" id="KW-0560">Oxidoreductase</keyword>
<protein>
    <submittedName>
        <fullName evidence="6">Alkene reductase</fullName>
    </submittedName>
</protein>
<comment type="similarity">
    <text evidence="2">Belongs to the NADH:flavin oxidoreductase/NADH oxidase family.</text>
</comment>
<dbReference type="CDD" id="cd02933">
    <property type="entry name" value="OYE_like_FMN"/>
    <property type="match status" value="1"/>
</dbReference>
<dbReference type="InterPro" id="IPR001155">
    <property type="entry name" value="OxRdtase_FMN_N"/>
</dbReference>
<evidence type="ECO:0000256" key="1">
    <source>
        <dbReference type="ARBA" id="ARBA00001917"/>
    </source>
</evidence>
<evidence type="ECO:0000313" key="5">
    <source>
        <dbReference type="EMBL" id="TFW31452.1"/>
    </source>
</evidence>
<dbReference type="FunFam" id="3.20.20.70:FF:000059">
    <property type="entry name" value="N-ethylmaleimide reductase, FMN-linked"/>
    <property type="match status" value="1"/>
</dbReference>
<proteinExistence type="inferred from homology"/>
<dbReference type="GO" id="GO:0005829">
    <property type="term" value="C:cytosol"/>
    <property type="evidence" value="ECO:0007669"/>
    <property type="project" value="TreeGrafter"/>
</dbReference>
<dbReference type="EMBL" id="SPUM01000092">
    <property type="protein sequence ID" value="TFW31457.1"/>
    <property type="molecule type" value="Genomic_DNA"/>
</dbReference>
<gene>
    <name evidence="5" type="ORF">E4O92_13780</name>
    <name evidence="6" type="ORF">E4O92_13805</name>
</gene>
<evidence type="ECO:0000256" key="2">
    <source>
        <dbReference type="ARBA" id="ARBA00005979"/>
    </source>
</evidence>
<dbReference type="RefSeq" id="WP_135190328.1">
    <property type="nucleotide sequence ID" value="NZ_SPUM01000092.1"/>
</dbReference>
<name>A0A4Y9SXT8_9BURK</name>
<evidence type="ECO:0000313" key="6">
    <source>
        <dbReference type="EMBL" id="TFW31457.1"/>
    </source>
</evidence>
<dbReference type="GO" id="GO:0010181">
    <property type="term" value="F:FMN binding"/>
    <property type="evidence" value="ECO:0007669"/>
    <property type="project" value="InterPro"/>
</dbReference>
<dbReference type="EMBL" id="SPUM01000092">
    <property type="protein sequence ID" value="TFW31452.1"/>
    <property type="molecule type" value="Genomic_DNA"/>
</dbReference>
<organism evidence="6 7">
    <name type="scientific">Massilia horti</name>
    <dbReference type="NCBI Taxonomy" id="2562153"/>
    <lineage>
        <taxon>Bacteria</taxon>
        <taxon>Pseudomonadati</taxon>
        <taxon>Pseudomonadota</taxon>
        <taxon>Betaproteobacteria</taxon>
        <taxon>Burkholderiales</taxon>
        <taxon>Oxalobacteraceae</taxon>
        <taxon>Telluria group</taxon>
        <taxon>Massilia</taxon>
    </lineage>
</organism>
<evidence type="ECO:0000256" key="3">
    <source>
        <dbReference type="ARBA" id="ARBA00023002"/>
    </source>
</evidence>
<evidence type="ECO:0000313" key="7">
    <source>
        <dbReference type="Proteomes" id="UP000297258"/>
    </source>
</evidence>
<dbReference type="GO" id="GO:0016628">
    <property type="term" value="F:oxidoreductase activity, acting on the CH-CH group of donors, NAD or NADP as acceptor"/>
    <property type="evidence" value="ECO:0007669"/>
    <property type="project" value="UniProtKB-ARBA"/>
</dbReference>
<keyword evidence="7" id="KW-1185">Reference proteome</keyword>
<dbReference type="PANTHER" id="PTHR22893:SF98">
    <property type="entry name" value="OXIDOREDUCTASE"/>
    <property type="match status" value="1"/>
</dbReference>
<reference evidence="6 7" key="1">
    <citation type="submission" date="2019-03" db="EMBL/GenBank/DDBJ databases">
        <title>Draft genome of Massilia hortus sp. nov., a novel bacterial species of the Oxalobacteraceae family.</title>
        <authorList>
            <person name="Peta V."/>
            <person name="Raths R."/>
            <person name="Bucking H."/>
        </authorList>
    </citation>
    <scope>NUCLEOTIDE SEQUENCE [LARGE SCALE GENOMIC DNA]</scope>
    <source>
        <strain evidence="6 7">ONC3</strain>
    </source>
</reference>
<accession>A0A4Y9SXT8</accession>
<comment type="cofactor">
    <cofactor evidence="1">
        <name>FMN</name>
        <dbReference type="ChEBI" id="CHEBI:58210"/>
    </cofactor>
</comment>
<dbReference type="Pfam" id="PF00724">
    <property type="entry name" value="Oxidored_FMN"/>
    <property type="match status" value="1"/>
</dbReference>
<dbReference type="InterPro" id="IPR013785">
    <property type="entry name" value="Aldolase_TIM"/>
</dbReference>
<dbReference type="OrthoDB" id="8521686at2"/>
<comment type="caution">
    <text evidence="6">The sequence shown here is derived from an EMBL/GenBank/DDBJ whole genome shotgun (WGS) entry which is preliminary data.</text>
</comment>
<dbReference type="Gene3D" id="3.20.20.70">
    <property type="entry name" value="Aldolase class I"/>
    <property type="match status" value="1"/>
</dbReference>
<dbReference type="InterPro" id="IPR045247">
    <property type="entry name" value="Oye-like"/>
</dbReference>
<dbReference type="AlphaFoldDB" id="A0A4Y9SXT8"/>
<sequence length="375" mass="40701">MNSPTQGTDLFAPYQLGPLHLKNRMVMAPLTRSRAEPGNVPSQMAPEYYSQRAGAGLIVTEATQASPAGQGYIATPGIHSDDQIAGWKKVTDAVHAAGSHIYLQLWHVGRISHPDFLNGELPVAPSAIAPRGVQTYTADGLKDIPTPRALDTGEVPQIVEQFRQGAQNAQAAGFDGIEVHGANGYLLDQFLEDSTNQRTDQYGGSVENRARLLIEVADAVASVCGSDRVGVRLSPGSAFNDMRDSHPQQTFSYVVEELARKDLAYLHLIESSQRPCEHPIPDLSAHYFRTLYPGTLIVAGGFDLERANRVLQAGVADLVAFGQLFLANPDLPERFRRRAPLNVPKRETFYGGGAEGYIDYPTMQQGPLSGVQVQV</sequence>
<dbReference type="PANTHER" id="PTHR22893">
    <property type="entry name" value="NADH OXIDOREDUCTASE-RELATED"/>
    <property type="match status" value="1"/>
</dbReference>
<dbReference type="Proteomes" id="UP000297258">
    <property type="component" value="Unassembled WGS sequence"/>
</dbReference>
<evidence type="ECO:0000259" key="4">
    <source>
        <dbReference type="Pfam" id="PF00724"/>
    </source>
</evidence>